<dbReference type="EMBL" id="CACVKT020009273">
    <property type="protein sequence ID" value="CAC5421195.1"/>
    <property type="molecule type" value="Genomic_DNA"/>
</dbReference>
<accession>A0A6J8ENQ6</accession>
<organism evidence="1 2">
    <name type="scientific">Mytilus coruscus</name>
    <name type="common">Sea mussel</name>
    <dbReference type="NCBI Taxonomy" id="42192"/>
    <lineage>
        <taxon>Eukaryota</taxon>
        <taxon>Metazoa</taxon>
        <taxon>Spiralia</taxon>
        <taxon>Lophotrochozoa</taxon>
        <taxon>Mollusca</taxon>
        <taxon>Bivalvia</taxon>
        <taxon>Autobranchia</taxon>
        <taxon>Pteriomorphia</taxon>
        <taxon>Mytilida</taxon>
        <taxon>Mytiloidea</taxon>
        <taxon>Mytilidae</taxon>
        <taxon>Mytilinae</taxon>
        <taxon>Mytilus</taxon>
    </lineage>
</organism>
<keyword evidence="2" id="KW-1185">Reference proteome</keyword>
<evidence type="ECO:0000313" key="2">
    <source>
        <dbReference type="Proteomes" id="UP000507470"/>
    </source>
</evidence>
<evidence type="ECO:0000313" key="1">
    <source>
        <dbReference type="EMBL" id="CAC5421195.1"/>
    </source>
</evidence>
<sequence>MTERVDDGNCLAVDRRNDSFYYVARDCSAKYFQICLKGSVQFYQQNMANGTWIDSFPMCLPSYMLSRYSLVYNNANFSRMGTYWLSNTRRWIQGTFTNPEFCIAAIVNEDGRLERFPIRCDKTLPVLCVRRDHETNGNKMTSSDDHAPINSKYVFNSISKHVQCSMKAMKRLQSNSSQNQILVDGKNVVYAQVDRQMNQDRAIDQATGQYTAEDTYDHMDHRCLSQRSPHEESNYDMMSNIAIVEENDYSHTNETDRERQCFIDAFSEYSHVTVVAKPETID</sequence>
<dbReference type="AlphaFoldDB" id="A0A6J8ENQ6"/>
<dbReference type="Proteomes" id="UP000507470">
    <property type="component" value="Unassembled WGS sequence"/>
</dbReference>
<protein>
    <recommendedName>
        <fullName evidence="3">C-type lectin domain-containing protein</fullName>
    </recommendedName>
</protein>
<name>A0A6J8ENQ6_MYTCO</name>
<reference evidence="1 2" key="1">
    <citation type="submission" date="2020-06" db="EMBL/GenBank/DDBJ databases">
        <authorList>
            <person name="Li R."/>
            <person name="Bekaert M."/>
        </authorList>
    </citation>
    <scope>NUCLEOTIDE SEQUENCE [LARGE SCALE GENOMIC DNA]</scope>
    <source>
        <strain evidence="2">wild</strain>
    </source>
</reference>
<proteinExistence type="predicted"/>
<evidence type="ECO:0008006" key="3">
    <source>
        <dbReference type="Google" id="ProtNLM"/>
    </source>
</evidence>
<gene>
    <name evidence="1" type="ORF">MCOR_53336</name>
</gene>